<dbReference type="Pfam" id="PF05697">
    <property type="entry name" value="Trigger_N"/>
    <property type="match status" value="1"/>
</dbReference>
<feature type="compositionally biased region" description="Basic and acidic residues" evidence="15">
    <location>
        <begin position="441"/>
        <end position="453"/>
    </location>
</feature>
<evidence type="ECO:0000313" key="18">
    <source>
        <dbReference type="Proteomes" id="UP000003803"/>
    </source>
</evidence>
<evidence type="ECO:0000256" key="12">
    <source>
        <dbReference type="HAMAP-Rule" id="MF_00303"/>
    </source>
</evidence>
<keyword evidence="7 12" id="KW-0143">Chaperone</keyword>
<organism evidence="17 18">
    <name type="scientific">Anaerotruncus colihominis DSM 17241</name>
    <dbReference type="NCBI Taxonomy" id="445972"/>
    <lineage>
        <taxon>Bacteria</taxon>
        <taxon>Bacillati</taxon>
        <taxon>Bacillota</taxon>
        <taxon>Clostridia</taxon>
        <taxon>Eubacteriales</taxon>
        <taxon>Oscillospiraceae</taxon>
        <taxon>Anaerotruncus</taxon>
    </lineage>
</organism>
<name>B0P7L5_9FIRM</name>
<comment type="function">
    <text evidence="10 12">Involved in protein export. Acts as a chaperone by maintaining the newly synthesized protein in an open conformation. Functions as a peptidyl-prolyl cis-trans isomerase.</text>
</comment>
<dbReference type="NCBIfam" id="TIGR00115">
    <property type="entry name" value="tig"/>
    <property type="match status" value="1"/>
</dbReference>
<keyword evidence="12" id="KW-0963">Cytoplasm</keyword>
<dbReference type="AlphaFoldDB" id="B0P7L5"/>
<evidence type="ECO:0000256" key="10">
    <source>
        <dbReference type="ARBA" id="ARBA00024849"/>
    </source>
</evidence>
<dbReference type="PROSITE" id="PS50059">
    <property type="entry name" value="FKBP_PPIASE"/>
    <property type="match status" value="1"/>
</dbReference>
<keyword evidence="8 12" id="KW-0413">Isomerase</keyword>
<evidence type="ECO:0000256" key="14">
    <source>
        <dbReference type="RuleBase" id="RU003914"/>
    </source>
</evidence>
<evidence type="ECO:0000256" key="5">
    <source>
        <dbReference type="ARBA" id="ARBA00022618"/>
    </source>
</evidence>
<dbReference type="InterPro" id="IPR008880">
    <property type="entry name" value="Trigger_fac_C"/>
</dbReference>
<dbReference type="Gene3D" id="3.30.70.1050">
    <property type="entry name" value="Trigger factor ribosome-binding domain"/>
    <property type="match status" value="1"/>
</dbReference>
<dbReference type="Pfam" id="PF00254">
    <property type="entry name" value="FKBP_C"/>
    <property type="match status" value="1"/>
</dbReference>
<keyword evidence="18" id="KW-1185">Reference proteome</keyword>
<dbReference type="GO" id="GO:0051301">
    <property type="term" value="P:cell division"/>
    <property type="evidence" value="ECO:0007669"/>
    <property type="project" value="UniProtKB-KW"/>
</dbReference>
<evidence type="ECO:0000256" key="11">
    <source>
        <dbReference type="ARBA" id="ARBA00029986"/>
    </source>
</evidence>
<protein>
    <recommendedName>
        <fullName evidence="4 12">Trigger factor</fullName>
        <shortName evidence="12">TF</shortName>
        <ecNumber evidence="3 12">5.2.1.8</ecNumber>
    </recommendedName>
    <alternativeName>
        <fullName evidence="11 12">PPIase</fullName>
    </alternativeName>
</protein>
<accession>B0P7L5</accession>
<dbReference type="InterPro" id="IPR046357">
    <property type="entry name" value="PPIase_dom_sf"/>
</dbReference>
<sequence>MKNGRSRRIFQEEVEMSVTSMKTNDDKRVELEIKVDAETFEKAVDAAFKRNSKRMNVPGFRRGKAPRKMIERLYGEGVFYEEAVNNTYPAAYEDAVKEKSIEPVDRADIEVMQVGKDGYSFKATVTVKPEVSIEGYKGIEVEKKVAQATDAEVDAELSRMQAQNGRVIAVEGRAAQDGDTAVIDFEGFVDGKAFEGGKGEKYPLELGSNSFIEGFEGQVVGHNVGDEFEVNVTFPENYHAEELKGKPAVFKCKLHELKTKDLPALDDEFAKDVSEFDTLDELKADLKKKAQERHDSRSETETENKLMEAVCAKMTVDIPQCMYERRIDEMVREFEYRLQSQGLNLQTYLQYAGMELESFRKTYAAQAEAQVKTRLALEKIAELEKLAATEEEINGELLKIAGNYNMDVERVRKIVSPEDVAHNLAMGKALDLVRDSAVITEVKEEAAPAEKPKKASKPRAKKAKTEDAPAAETSAESAE</sequence>
<dbReference type="PANTHER" id="PTHR30560">
    <property type="entry name" value="TRIGGER FACTOR CHAPERONE AND PEPTIDYL-PROLYL CIS/TRANS ISOMERASE"/>
    <property type="match status" value="1"/>
</dbReference>
<reference evidence="17" key="1">
    <citation type="submission" date="2007-11" db="EMBL/GenBank/DDBJ databases">
        <authorList>
            <person name="Fulton L."/>
            <person name="Clifton S."/>
            <person name="Fulton B."/>
            <person name="Xu J."/>
            <person name="Minx P."/>
            <person name="Pepin K.H."/>
            <person name="Johnson M."/>
            <person name="Thiruvilangam P."/>
            <person name="Bhonagiri V."/>
            <person name="Nash W.E."/>
            <person name="Mardis E.R."/>
            <person name="Wilson R.K."/>
        </authorList>
    </citation>
    <scope>NUCLEOTIDE SEQUENCE [LARGE SCALE GENOMIC DNA]</scope>
    <source>
        <strain evidence="17">DSM 17241</strain>
    </source>
</reference>
<evidence type="ECO:0000256" key="2">
    <source>
        <dbReference type="ARBA" id="ARBA00005464"/>
    </source>
</evidence>
<evidence type="ECO:0000313" key="17">
    <source>
        <dbReference type="EMBL" id="EDS12518.1"/>
    </source>
</evidence>
<dbReference type="PIRSF" id="PIRSF003095">
    <property type="entry name" value="Trigger_factor"/>
    <property type="match status" value="1"/>
</dbReference>
<evidence type="ECO:0000256" key="15">
    <source>
        <dbReference type="SAM" id="MobiDB-lite"/>
    </source>
</evidence>
<dbReference type="Proteomes" id="UP000003803">
    <property type="component" value="Unassembled WGS sequence"/>
</dbReference>
<dbReference type="GO" id="GO:0051083">
    <property type="term" value="P:'de novo' cotranslational protein folding"/>
    <property type="evidence" value="ECO:0007669"/>
    <property type="project" value="TreeGrafter"/>
</dbReference>
<dbReference type="SUPFAM" id="SSF109998">
    <property type="entry name" value="Triger factor/SurA peptide-binding domain-like"/>
    <property type="match status" value="1"/>
</dbReference>
<evidence type="ECO:0000256" key="9">
    <source>
        <dbReference type="ARBA" id="ARBA00023306"/>
    </source>
</evidence>
<keyword evidence="6 12" id="KW-0697">Rotamase</keyword>
<dbReference type="SUPFAM" id="SSF102735">
    <property type="entry name" value="Trigger factor ribosome-binding domain"/>
    <property type="match status" value="1"/>
</dbReference>
<reference evidence="17" key="2">
    <citation type="submission" date="2013-09" db="EMBL/GenBank/DDBJ databases">
        <title>Draft genome sequence of Anaerotruncus colihominis(DSM 17241).</title>
        <authorList>
            <person name="Sudarsanam P."/>
            <person name="Ley R."/>
            <person name="Guruge J."/>
            <person name="Turnbaugh P.J."/>
            <person name="Mahowald M."/>
            <person name="Liep D."/>
            <person name="Gordon J."/>
        </authorList>
    </citation>
    <scope>NUCLEOTIDE SEQUENCE</scope>
    <source>
        <strain evidence="17">DSM 17241</strain>
    </source>
</reference>
<evidence type="ECO:0000256" key="1">
    <source>
        <dbReference type="ARBA" id="ARBA00000971"/>
    </source>
</evidence>
<dbReference type="SUPFAM" id="SSF54534">
    <property type="entry name" value="FKBP-like"/>
    <property type="match status" value="1"/>
</dbReference>
<gene>
    <name evidence="12 17" type="primary">tig</name>
    <name evidence="17" type="ORF">ANACOL_00750</name>
</gene>
<dbReference type="Gene3D" id="1.10.3120.10">
    <property type="entry name" value="Trigger factor, C-terminal domain"/>
    <property type="match status" value="1"/>
</dbReference>
<feature type="region of interest" description="Disordered" evidence="15">
    <location>
        <begin position="441"/>
        <end position="479"/>
    </location>
</feature>
<keyword evidence="5 12" id="KW-0132">Cell division</keyword>
<dbReference type="GO" id="GO:0015031">
    <property type="term" value="P:protein transport"/>
    <property type="evidence" value="ECO:0007669"/>
    <property type="project" value="UniProtKB-UniRule"/>
</dbReference>
<comment type="subcellular location">
    <subcellularLocation>
        <location evidence="12">Cytoplasm</location>
    </subcellularLocation>
    <text evidence="12">About half TF is bound to the ribosome near the polypeptide exit tunnel while the other half is free in the cytoplasm.</text>
</comment>
<proteinExistence type="inferred from homology"/>
<keyword evidence="9 12" id="KW-0131">Cell cycle</keyword>
<dbReference type="InterPro" id="IPR001179">
    <property type="entry name" value="PPIase_FKBP_dom"/>
</dbReference>
<dbReference type="InterPro" id="IPR008881">
    <property type="entry name" value="Trigger_fac_ribosome-bd_bac"/>
</dbReference>
<dbReference type="GO" id="GO:0003755">
    <property type="term" value="F:peptidyl-prolyl cis-trans isomerase activity"/>
    <property type="evidence" value="ECO:0007669"/>
    <property type="project" value="UniProtKB-UniRule"/>
</dbReference>
<comment type="domain">
    <text evidence="12">Consists of 3 domains; the N-terminus binds the ribosome, the middle domain has PPIase activity, while the C-terminus has intrinsic chaperone activity on its own.</text>
</comment>
<dbReference type="GO" id="GO:0043022">
    <property type="term" value="F:ribosome binding"/>
    <property type="evidence" value="ECO:0007669"/>
    <property type="project" value="TreeGrafter"/>
</dbReference>
<dbReference type="eggNOG" id="COG0544">
    <property type="taxonomic scope" value="Bacteria"/>
</dbReference>
<dbReference type="STRING" id="169435.ERS852551_02953"/>
<dbReference type="InterPro" id="IPR037041">
    <property type="entry name" value="Trigger_fac_C_sf"/>
</dbReference>
<evidence type="ECO:0000256" key="4">
    <source>
        <dbReference type="ARBA" id="ARBA00016902"/>
    </source>
</evidence>
<dbReference type="PANTHER" id="PTHR30560:SF3">
    <property type="entry name" value="TRIGGER FACTOR-LIKE PROTEIN TIG, CHLOROPLASTIC"/>
    <property type="match status" value="1"/>
</dbReference>
<dbReference type="InterPro" id="IPR036611">
    <property type="entry name" value="Trigger_fac_ribosome-bd_sf"/>
</dbReference>
<dbReference type="GO" id="GO:0043335">
    <property type="term" value="P:protein unfolding"/>
    <property type="evidence" value="ECO:0007669"/>
    <property type="project" value="TreeGrafter"/>
</dbReference>
<dbReference type="GO" id="GO:0005737">
    <property type="term" value="C:cytoplasm"/>
    <property type="evidence" value="ECO:0007669"/>
    <property type="project" value="UniProtKB-SubCell"/>
</dbReference>
<evidence type="ECO:0000259" key="16">
    <source>
        <dbReference type="PROSITE" id="PS50059"/>
    </source>
</evidence>
<feature type="domain" description="PPIase FKBP-type" evidence="16">
    <location>
        <begin position="178"/>
        <end position="238"/>
    </location>
</feature>
<dbReference type="GO" id="GO:0044183">
    <property type="term" value="F:protein folding chaperone"/>
    <property type="evidence" value="ECO:0007669"/>
    <property type="project" value="TreeGrafter"/>
</dbReference>
<evidence type="ECO:0000256" key="6">
    <source>
        <dbReference type="ARBA" id="ARBA00023110"/>
    </source>
</evidence>
<evidence type="ECO:0000256" key="3">
    <source>
        <dbReference type="ARBA" id="ARBA00013194"/>
    </source>
</evidence>
<evidence type="ECO:0000256" key="7">
    <source>
        <dbReference type="ARBA" id="ARBA00023186"/>
    </source>
</evidence>
<comment type="similarity">
    <text evidence="2 12 14">Belongs to the FKBP-type PPIase family. Tig subfamily.</text>
</comment>
<dbReference type="InterPro" id="IPR005215">
    <property type="entry name" value="Trig_fac"/>
</dbReference>
<dbReference type="InterPro" id="IPR027304">
    <property type="entry name" value="Trigger_fact/SurA_dom_sf"/>
</dbReference>
<evidence type="ECO:0000256" key="13">
    <source>
        <dbReference type="PROSITE-ProRule" id="PRU00277"/>
    </source>
</evidence>
<dbReference type="EC" id="5.2.1.8" evidence="3 12"/>
<dbReference type="HOGENOM" id="CLU_033058_3_2_9"/>
<dbReference type="FunFam" id="3.10.50.40:FF:000001">
    <property type="entry name" value="Trigger factor"/>
    <property type="match status" value="1"/>
</dbReference>
<dbReference type="Gene3D" id="3.10.50.40">
    <property type="match status" value="1"/>
</dbReference>
<comment type="caution">
    <text evidence="17">The sequence shown here is derived from an EMBL/GenBank/DDBJ whole genome shotgun (WGS) entry which is preliminary data.</text>
</comment>
<evidence type="ECO:0000256" key="8">
    <source>
        <dbReference type="ARBA" id="ARBA00023235"/>
    </source>
</evidence>
<comment type="catalytic activity">
    <reaction evidence="1 12 13">
        <text>[protein]-peptidylproline (omega=180) = [protein]-peptidylproline (omega=0)</text>
        <dbReference type="Rhea" id="RHEA:16237"/>
        <dbReference type="Rhea" id="RHEA-COMP:10747"/>
        <dbReference type="Rhea" id="RHEA-COMP:10748"/>
        <dbReference type="ChEBI" id="CHEBI:83833"/>
        <dbReference type="ChEBI" id="CHEBI:83834"/>
        <dbReference type="EC" id="5.2.1.8"/>
    </reaction>
</comment>
<feature type="compositionally biased region" description="Low complexity" evidence="15">
    <location>
        <begin position="468"/>
        <end position="479"/>
    </location>
</feature>
<dbReference type="Pfam" id="PF05698">
    <property type="entry name" value="Trigger_C"/>
    <property type="match status" value="1"/>
</dbReference>
<dbReference type="HAMAP" id="MF_00303">
    <property type="entry name" value="Trigger_factor_Tig"/>
    <property type="match status" value="1"/>
</dbReference>
<dbReference type="EMBL" id="ABGD02000006">
    <property type="protein sequence ID" value="EDS12518.1"/>
    <property type="molecule type" value="Genomic_DNA"/>
</dbReference>